<reference evidence="5" key="3">
    <citation type="journal article" date="2008" name="J. Biol. Chem.">
        <title>Phenolic lipids synthesized by type III polyketide synthase confer penicillin resistance on Streptomyces griseus.</title>
        <authorList>
            <person name="Funabashi M."/>
            <person name="Funa N."/>
            <person name="Horinouchi S."/>
        </authorList>
    </citation>
    <scope>NUCLEOTIDE SEQUENCE</scope>
    <source>
        <strain evidence="5">NBRC 13350</strain>
    </source>
</reference>
<dbReference type="GO" id="GO:0003735">
    <property type="term" value="F:structural constituent of ribosome"/>
    <property type="evidence" value="ECO:0007669"/>
    <property type="project" value="TreeGrafter"/>
</dbReference>
<feature type="domain" description="S1 motif" evidence="4">
    <location>
        <begin position="109"/>
        <end position="173"/>
    </location>
</feature>
<dbReference type="GO" id="GO:0022627">
    <property type="term" value="C:cytosolic small ribosomal subunit"/>
    <property type="evidence" value="ECO:0007669"/>
    <property type="project" value="TreeGrafter"/>
</dbReference>
<proteinExistence type="inferred from homology"/>
<dbReference type="Pfam" id="PF00575">
    <property type="entry name" value="S1"/>
    <property type="match status" value="2"/>
</dbReference>
<dbReference type="SMART" id="SM00316">
    <property type="entry name" value="S1"/>
    <property type="match status" value="2"/>
</dbReference>
<dbReference type="SUPFAM" id="SSF50249">
    <property type="entry name" value="Nucleic acid-binding proteins"/>
    <property type="match status" value="2"/>
</dbReference>
<dbReference type="Gene3D" id="2.40.50.140">
    <property type="entry name" value="Nucleic acid-binding proteins"/>
    <property type="match status" value="2"/>
</dbReference>
<dbReference type="InterPro" id="IPR050437">
    <property type="entry name" value="Ribos_protein_bS1-like"/>
</dbReference>
<dbReference type="KEGG" id="sgr:SGR_7t"/>
<keyword evidence="2" id="KW-0689">Ribosomal protein</keyword>
<dbReference type="AlphaFoldDB" id="B1VKK5"/>
<sequence length="176" mass="19351">MKVKKDLDCEECIMIWSAGQKFREGDVCKGVVSDVFDFGVFVDLGGCVGFVNPSEITWIRYTEITEVICEGREVNFLVIGHALAREQVLLSIKGLEEDPIKKFARERFGASFTGSVEMVTPVGLHVSLPGGMGGLLPESAMAGTADRYRVGDEISVEVARINLHDRQIELSLRTPT</sequence>
<dbReference type="eggNOG" id="COG0539">
    <property type="taxonomic scope" value="Bacteria"/>
</dbReference>
<reference evidence="5" key="4">
    <citation type="journal article" date="2008" name="Microbiology">
        <title>Conditionally positive effect of the TetR-family transcriptional regulator AtrA on streptomycin production by Streptomyces griseus.</title>
        <authorList>
            <person name="Hirano S."/>
            <person name="Tanaka K."/>
            <person name="Ohnishi Y."/>
            <person name="Horinouchi S."/>
        </authorList>
    </citation>
    <scope>NUCLEOTIDE SEQUENCE</scope>
    <source>
        <strain evidence="5">NBRC 13350</strain>
    </source>
</reference>
<dbReference type="InterPro" id="IPR012340">
    <property type="entry name" value="NA-bd_OB-fold"/>
</dbReference>
<reference evidence="5" key="2">
    <citation type="journal article" date="2008" name="J. Bacteriol.">
        <title>The genome sequence of the streptomycin-producing microorganism Streptomyces griseus IFO 13350.</title>
        <authorList>
            <person name="Ohnishi Y."/>
            <person name="Ishikawa J."/>
            <person name="Hara H."/>
            <person name="Suzuki H."/>
            <person name="Ikenoya M."/>
            <person name="Ikeda H."/>
            <person name="Yamashita A."/>
            <person name="Hattori M."/>
            <person name="Horinouchi S."/>
        </authorList>
    </citation>
    <scope>NUCLEOTIDE SEQUENCE</scope>
    <source>
        <strain evidence="5">NBRC 13350</strain>
    </source>
</reference>
<dbReference type="InterPro" id="IPR003029">
    <property type="entry name" value="S1_domain"/>
</dbReference>
<evidence type="ECO:0000256" key="3">
    <source>
        <dbReference type="ARBA" id="ARBA00023274"/>
    </source>
</evidence>
<keyword evidence="3" id="KW-0687">Ribonucleoprotein</keyword>
<evidence type="ECO:0000313" key="6">
    <source>
        <dbReference type="EMBL" id="BAG23959.1"/>
    </source>
</evidence>
<gene>
    <name evidence="6" type="ordered locus">SGR_7132t</name>
    <name evidence="5" type="ordered locus">SGR_7t</name>
</gene>
<organism evidence="5 7">
    <name type="scientific">Streptomyces griseus subsp. griseus (strain JCM 4626 / CBS 651.72 / NBRC 13350 / KCC S-0626 / ISP 5235)</name>
    <dbReference type="NCBI Taxonomy" id="455632"/>
    <lineage>
        <taxon>Bacteria</taxon>
        <taxon>Bacillati</taxon>
        <taxon>Actinomycetota</taxon>
        <taxon>Actinomycetes</taxon>
        <taxon>Kitasatosporales</taxon>
        <taxon>Streptomycetaceae</taxon>
        <taxon>Streptomyces</taxon>
    </lineage>
</organism>
<dbReference type="EMBL" id="AP009493">
    <property type="protein sequence ID" value="BAG23959.1"/>
    <property type="molecule type" value="Genomic_DNA"/>
</dbReference>
<dbReference type="GO" id="GO:0006412">
    <property type="term" value="P:translation"/>
    <property type="evidence" value="ECO:0007669"/>
    <property type="project" value="TreeGrafter"/>
</dbReference>
<evidence type="ECO:0000313" key="7">
    <source>
        <dbReference type="Proteomes" id="UP000001685"/>
    </source>
</evidence>
<reference evidence="7" key="1">
    <citation type="journal article" date="2008" name="J. Bacteriol.">
        <title>Genome sequence of the streptomycin-producing microorganism Streptomyces griseus IFO 13350.</title>
        <authorList>
            <person name="Ohnishi Y."/>
            <person name="Ishikawa J."/>
            <person name="Hara H."/>
            <person name="Suzuki H."/>
            <person name="Ikenoya M."/>
            <person name="Ikeda H."/>
            <person name="Yamashita A."/>
            <person name="Hattori M."/>
            <person name="Horinouchi S."/>
        </authorList>
    </citation>
    <scope>NUCLEOTIDE SEQUENCE [LARGE SCALE GENOMIC DNA]</scope>
    <source>
        <strain evidence="7">JCM 4626 / NBRC 13350</strain>
    </source>
</reference>
<evidence type="ECO:0000313" key="5">
    <source>
        <dbReference type="EMBL" id="BAG16836.1"/>
    </source>
</evidence>
<dbReference type="KEGG" id="sgr:SGR_7132t"/>
<evidence type="ECO:0000256" key="1">
    <source>
        <dbReference type="ARBA" id="ARBA00006767"/>
    </source>
</evidence>
<dbReference type="PANTHER" id="PTHR10724:SF7">
    <property type="entry name" value="SMALL RIBOSOMAL SUBUNIT PROTEIN BS1C"/>
    <property type="match status" value="1"/>
</dbReference>
<feature type="domain" description="S1 motif" evidence="4">
    <location>
        <begin position="25"/>
        <end position="93"/>
    </location>
</feature>
<protein>
    <recommendedName>
        <fullName evidence="4">S1 motif domain-containing protein</fullName>
    </recommendedName>
</protein>
<evidence type="ECO:0000259" key="4">
    <source>
        <dbReference type="PROSITE" id="PS50126"/>
    </source>
</evidence>
<dbReference type="PANTHER" id="PTHR10724">
    <property type="entry name" value="30S RIBOSOMAL PROTEIN S1"/>
    <property type="match status" value="1"/>
</dbReference>
<dbReference type="GO" id="GO:0003729">
    <property type="term" value="F:mRNA binding"/>
    <property type="evidence" value="ECO:0007669"/>
    <property type="project" value="TreeGrafter"/>
</dbReference>
<dbReference type="PROSITE" id="PS50126">
    <property type="entry name" value="S1"/>
    <property type="match status" value="2"/>
</dbReference>
<dbReference type="EMBL" id="AP009493">
    <property type="protein sequence ID" value="BAG16836.1"/>
    <property type="molecule type" value="Genomic_DNA"/>
</dbReference>
<dbReference type="Proteomes" id="UP000001685">
    <property type="component" value="Chromosome"/>
</dbReference>
<accession>B1VKK5</accession>
<dbReference type="HOGENOM" id="CLU_1524291_0_0_11"/>
<name>B1VKK5_STRGG</name>
<evidence type="ECO:0000256" key="2">
    <source>
        <dbReference type="ARBA" id="ARBA00022980"/>
    </source>
</evidence>
<comment type="similarity">
    <text evidence="1">Belongs to the bacterial ribosomal protein bS1 family.</text>
</comment>